<sequence length="90" mass="10029">MSTNFDGIDDESQKSAECDQLGSTDGLVNPTSLSTTSGNEERPQRTRRKPAWMTDYEVIGIDESNDPLTYFALCSYSDPTIFEEAIKDPK</sequence>
<dbReference type="Proteomes" id="UP000321947">
    <property type="component" value="Unassembled WGS sequence"/>
</dbReference>
<comment type="caution">
    <text evidence="2">The sequence shown here is derived from an EMBL/GenBank/DDBJ whole genome shotgun (WGS) entry which is preliminary data.</text>
</comment>
<protein>
    <submittedName>
        <fullName evidence="2">Retrovirus-related Pol polyprotein from transposon TNT 1-94</fullName>
    </submittedName>
</protein>
<evidence type="ECO:0000313" key="5">
    <source>
        <dbReference type="Proteomes" id="UP000321947"/>
    </source>
</evidence>
<organism evidence="2 4">
    <name type="scientific">Cucumis melo var. makuwa</name>
    <name type="common">Oriental melon</name>
    <dbReference type="NCBI Taxonomy" id="1194695"/>
    <lineage>
        <taxon>Eukaryota</taxon>
        <taxon>Viridiplantae</taxon>
        <taxon>Streptophyta</taxon>
        <taxon>Embryophyta</taxon>
        <taxon>Tracheophyta</taxon>
        <taxon>Spermatophyta</taxon>
        <taxon>Magnoliopsida</taxon>
        <taxon>eudicotyledons</taxon>
        <taxon>Gunneridae</taxon>
        <taxon>Pentapetalae</taxon>
        <taxon>rosids</taxon>
        <taxon>fabids</taxon>
        <taxon>Cucurbitales</taxon>
        <taxon>Cucurbitaceae</taxon>
        <taxon>Benincaseae</taxon>
        <taxon>Cucumis</taxon>
    </lineage>
</organism>
<accession>A0A5A7UUK1</accession>
<feature type="region of interest" description="Disordered" evidence="1">
    <location>
        <begin position="1"/>
        <end position="49"/>
    </location>
</feature>
<dbReference type="EMBL" id="SSTD01007479">
    <property type="protein sequence ID" value="TYK18743.1"/>
    <property type="molecule type" value="Genomic_DNA"/>
</dbReference>
<proteinExistence type="predicted"/>
<gene>
    <name evidence="3" type="ORF">E5676_scaffold257G00460</name>
    <name evidence="2" type="ORF">E6C27_scaffold280G00530</name>
</gene>
<evidence type="ECO:0000256" key="1">
    <source>
        <dbReference type="SAM" id="MobiDB-lite"/>
    </source>
</evidence>
<evidence type="ECO:0000313" key="2">
    <source>
        <dbReference type="EMBL" id="KAA0057219.1"/>
    </source>
</evidence>
<dbReference type="AlphaFoldDB" id="A0A5A7UUK1"/>
<evidence type="ECO:0000313" key="3">
    <source>
        <dbReference type="EMBL" id="TYK18743.1"/>
    </source>
</evidence>
<dbReference type="EMBL" id="SSTE01007195">
    <property type="protein sequence ID" value="KAA0057219.1"/>
    <property type="molecule type" value="Genomic_DNA"/>
</dbReference>
<evidence type="ECO:0000313" key="4">
    <source>
        <dbReference type="Proteomes" id="UP000321393"/>
    </source>
</evidence>
<name>A0A5A7UUK1_CUCMM</name>
<reference evidence="4 5" key="1">
    <citation type="submission" date="2019-08" db="EMBL/GenBank/DDBJ databases">
        <title>Draft genome sequences of two oriental melons (Cucumis melo L. var makuwa).</title>
        <authorList>
            <person name="Kwon S.-Y."/>
        </authorList>
    </citation>
    <scope>NUCLEOTIDE SEQUENCE [LARGE SCALE GENOMIC DNA]</scope>
    <source>
        <strain evidence="5">cv. Chang Bougi</strain>
        <strain evidence="4">cv. SW 3</strain>
        <tissue evidence="2">Leaf</tissue>
    </source>
</reference>
<feature type="compositionally biased region" description="Polar residues" evidence="1">
    <location>
        <begin position="29"/>
        <end position="38"/>
    </location>
</feature>
<dbReference type="Proteomes" id="UP000321393">
    <property type="component" value="Unassembled WGS sequence"/>
</dbReference>